<accession>A0AA86TLK9</accession>
<proteinExistence type="predicted"/>
<reference evidence="2 3" key="2">
    <citation type="submission" date="2024-07" db="EMBL/GenBank/DDBJ databases">
        <authorList>
            <person name="Akdeniz Z."/>
        </authorList>
    </citation>
    <scope>NUCLEOTIDE SEQUENCE [LARGE SCALE GENOMIC DNA]</scope>
</reference>
<comment type="caution">
    <text evidence="1">The sequence shown here is derived from an EMBL/GenBank/DDBJ whole genome shotgun (WGS) entry which is preliminary data.</text>
</comment>
<dbReference type="EMBL" id="CATOUU010000209">
    <property type="protein sequence ID" value="CAI9920996.1"/>
    <property type="molecule type" value="Genomic_DNA"/>
</dbReference>
<evidence type="ECO:0000313" key="2">
    <source>
        <dbReference type="EMBL" id="CAL6103830.1"/>
    </source>
</evidence>
<evidence type="ECO:0000313" key="1">
    <source>
        <dbReference type="EMBL" id="CAI9920996.1"/>
    </source>
</evidence>
<organism evidence="1">
    <name type="scientific">Hexamita inflata</name>
    <dbReference type="NCBI Taxonomy" id="28002"/>
    <lineage>
        <taxon>Eukaryota</taxon>
        <taxon>Metamonada</taxon>
        <taxon>Diplomonadida</taxon>
        <taxon>Hexamitidae</taxon>
        <taxon>Hexamitinae</taxon>
        <taxon>Hexamita</taxon>
    </lineage>
</organism>
<name>A0AA86TLK9_9EUKA</name>
<evidence type="ECO:0000313" key="3">
    <source>
        <dbReference type="Proteomes" id="UP001642409"/>
    </source>
</evidence>
<sequence length="166" mass="19360">MSRPSTQTSHRRLTTAEAPHLLQLQYEMDKPKENTNNSQVITMIPFIQSDSQNKSPKIFTKTQRVTKINKRQVINSQQVRDLIDESVLTNITNLATQHVQNIRIVKQKAVVKPLQQFKPKLMIKNYSPLSENSLHDYKRKIDNILHDNDKIEYAKLILKSIKQMDL</sequence>
<reference evidence="1" key="1">
    <citation type="submission" date="2023-06" db="EMBL/GenBank/DDBJ databases">
        <authorList>
            <person name="Kurt Z."/>
        </authorList>
    </citation>
    <scope>NUCLEOTIDE SEQUENCE</scope>
</reference>
<gene>
    <name evidence="2" type="ORF">HINF_LOCUS72331</name>
    <name evidence="1" type="ORF">HINF_LOCUS8641</name>
</gene>
<protein>
    <submittedName>
        <fullName evidence="2">Hypothetical_protein</fullName>
    </submittedName>
</protein>
<dbReference type="EMBL" id="CAXDID020000572">
    <property type="protein sequence ID" value="CAL6103830.1"/>
    <property type="molecule type" value="Genomic_DNA"/>
</dbReference>
<keyword evidence="3" id="KW-1185">Reference proteome</keyword>
<dbReference type="Proteomes" id="UP001642409">
    <property type="component" value="Unassembled WGS sequence"/>
</dbReference>
<dbReference type="AlphaFoldDB" id="A0AA86TLK9"/>